<dbReference type="SUPFAM" id="SSF53448">
    <property type="entry name" value="Nucleotide-diphospho-sugar transferases"/>
    <property type="match status" value="1"/>
</dbReference>
<dbReference type="InterPro" id="IPR001173">
    <property type="entry name" value="Glyco_trans_2-like"/>
</dbReference>
<name>A0A926DRE2_9FIRM</name>
<keyword evidence="1" id="KW-0328">Glycosyltransferase</keyword>
<protein>
    <submittedName>
        <fullName evidence="4">Glycosyltransferase</fullName>
    </submittedName>
</protein>
<keyword evidence="2" id="KW-0808">Transferase</keyword>
<evidence type="ECO:0000313" key="4">
    <source>
        <dbReference type="EMBL" id="MBC8542422.1"/>
    </source>
</evidence>
<dbReference type="Gene3D" id="3.90.550.10">
    <property type="entry name" value="Spore Coat Polysaccharide Biosynthesis Protein SpsA, Chain A"/>
    <property type="match status" value="1"/>
</dbReference>
<evidence type="ECO:0000259" key="3">
    <source>
        <dbReference type="Pfam" id="PF00535"/>
    </source>
</evidence>
<dbReference type="PANTHER" id="PTHR22916">
    <property type="entry name" value="GLYCOSYLTRANSFERASE"/>
    <property type="match status" value="1"/>
</dbReference>
<evidence type="ECO:0000313" key="5">
    <source>
        <dbReference type="Proteomes" id="UP000657006"/>
    </source>
</evidence>
<dbReference type="RefSeq" id="WP_177714549.1">
    <property type="nucleotide sequence ID" value="NZ_JACRSQ010000002.1"/>
</dbReference>
<dbReference type="PANTHER" id="PTHR22916:SF51">
    <property type="entry name" value="GLYCOSYLTRANSFERASE EPSH-RELATED"/>
    <property type="match status" value="1"/>
</dbReference>
<dbReference type="GO" id="GO:0016757">
    <property type="term" value="F:glycosyltransferase activity"/>
    <property type="evidence" value="ECO:0007669"/>
    <property type="project" value="UniProtKB-KW"/>
</dbReference>
<dbReference type="Pfam" id="PF00535">
    <property type="entry name" value="Glycos_transf_2"/>
    <property type="match status" value="1"/>
</dbReference>
<sequence>MPMVSVIMPVYKVEKFVGRCIESLLGQTLTDFEFFAVDDGSPDQSGEICDAYALKDARIRVIHKENGGAPSARNTAMELATGKYLYFLDSDDWAEPTMLEDMVTLAEANASQLVVSGYFIDTYDGDTKIHVQDKKCEDAVYQSAEPFRRAAYKLFDENLLYTPWNKLYLREYVMEHNIRFPQTYWDDFPFNLMVIRDIERVSVTSKQYYHFLRARQESETAMYRPDLYEKREEENRWLKGLYRYWHVADQASCEMLARRYIERLVGCIENVMNQSCTLSGAEKSDLIRTMLHNPEVSKALKRARPRSMAMKGALLPIRWKSVPLSKIMGSSISFVKRHNTKLFSTVKANR</sequence>
<proteinExistence type="predicted"/>
<accession>A0A926DRE2</accession>
<comment type="caution">
    <text evidence="4">The sequence shown here is derived from an EMBL/GenBank/DDBJ whole genome shotgun (WGS) entry which is preliminary data.</text>
</comment>
<gene>
    <name evidence="4" type="ORF">H8730_02525</name>
</gene>
<dbReference type="AlphaFoldDB" id="A0A926DRE2"/>
<evidence type="ECO:0000256" key="1">
    <source>
        <dbReference type="ARBA" id="ARBA00022676"/>
    </source>
</evidence>
<dbReference type="InterPro" id="IPR029044">
    <property type="entry name" value="Nucleotide-diphossugar_trans"/>
</dbReference>
<organism evidence="4 5">
    <name type="scientific">Bianquea renquensis</name>
    <dbReference type="NCBI Taxonomy" id="2763661"/>
    <lineage>
        <taxon>Bacteria</taxon>
        <taxon>Bacillati</taxon>
        <taxon>Bacillota</taxon>
        <taxon>Clostridia</taxon>
        <taxon>Eubacteriales</taxon>
        <taxon>Bianqueaceae</taxon>
        <taxon>Bianquea</taxon>
    </lineage>
</organism>
<dbReference type="EMBL" id="JACRSQ010000002">
    <property type="protein sequence ID" value="MBC8542422.1"/>
    <property type="molecule type" value="Genomic_DNA"/>
</dbReference>
<dbReference type="CDD" id="cd00761">
    <property type="entry name" value="Glyco_tranf_GTA_type"/>
    <property type="match status" value="1"/>
</dbReference>
<reference evidence="4" key="1">
    <citation type="submission" date="2020-08" db="EMBL/GenBank/DDBJ databases">
        <title>Genome public.</title>
        <authorList>
            <person name="Liu C."/>
            <person name="Sun Q."/>
        </authorList>
    </citation>
    <scope>NUCLEOTIDE SEQUENCE</scope>
    <source>
        <strain evidence="4">NSJ-32</strain>
    </source>
</reference>
<feature type="domain" description="Glycosyltransferase 2-like" evidence="3">
    <location>
        <begin position="5"/>
        <end position="174"/>
    </location>
</feature>
<keyword evidence="5" id="KW-1185">Reference proteome</keyword>
<evidence type="ECO:0000256" key="2">
    <source>
        <dbReference type="ARBA" id="ARBA00022679"/>
    </source>
</evidence>
<dbReference type="Proteomes" id="UP000657006">
    <property type="component" value="Unassembled WGS sequence"/>
</dbReference>